<dbReference type="PANTHER" id="PTHR39937:SF1">
    <property type="entry name" value="ATP SYNTHASE PROTEIN 8"/>
    <property type="match status" value="1"/>
</dbReference>
<evidence type="ECO:0000256" key="5">
    <source>
        <dbReference type="ARBA" id="ARBA00022692"/>
    </source>
</evidence>
<accession>A0A343RF62</accession>
<proteinExistence type="inferred from homology"/>
<keyword evidence="11" id="KW-0066">ATP synthesis</keyword>
<keyword evidence="6 12" id="KW-0375">Hydrogen ion transport</keyword>
<protein>
    <recommendedName>
        <fullName evidence="12">ATP synthase complex subunit 8</fullName>
    </recommendedName>
</protein>
<organism evidence="14">
    <name type="scientific">Bokermannohyla alvarengai</name>
    <name type="common">Santa Barbara treefrog</name>
    <name type="synonym">Hyla alvarengai</name>
    <dbReference type="NCBI Taxonomy" id="1513809"/>
    <lineage>
        <taxon>Eukaryota</taxon>
        <taxon>Metazoa</taxon>
        <taxon>Chordata</taxon>
        <taxon>Craniata</taxon>
        <taxon>Vertebrata</taxon>
        <taxon>Euteleostomi</taxon>
        <taxon>Amphibia</taxon>
        <taxon>Batrachia</taxon>
        <taxon>Anura</taxon>
        <taxon>Neobatrachia</taxon>
        <taxon>Hyloidea</taxon>
        <taxon>Hylidae</taxon>
        <taxon>Hylinae</taxon>
        <taxon>Cophomantini</taxon>
        <taxon>Bokermannohyla</taxon>
    </lineage>
</organism>
<keyword evidence="7 13" id="KW-1133">Transmembrane helix</keyword>
<evidence type="ECO:0000256" key="13">
    <source>
        <dbReference type="SAM" id="Phobius"/>
    </source>
</evidence>
<name>A0A343RF62_BOKAL</name>
<evidence type="ECO:0000256" key="6">
    <source>
        <dbReference type="ARBA" id="ARBA00022781"/>
    </source>
</evidence>
<dbReference type="RefSeq" id="YP_009446491.1">
    <property type="nucleotide sequence ID" value="NC_036493.1"/>
</dbReference>
<feature type="transmembrane region" description="Helical" evidence="13">
    <location>
        <begin position="6"/>
        <end position="26"/>
    </location>
</feature>
<keyword evidence="5 12" id="KW-0812">Transmembrane</keyword>
<dbReference type="EMBL" id="KY829114">
    <property type="protein sequence ID" value="ATY40979.1"/>
    <property type="molecule type" value="Genomic_DNA"/>
</dbReference>
<dbReference type="GO" id="GO:0015986">
    <property type="term" value="P:proton motive force-driven ATP synthesis"/>
    <property type="evidence" value="ECO:0007669"/>
    <property type="project" value="InterPro"/>
</dbReference>
<dbReference type="GO" id="GO:0045259">
    <property type="term" value="C:proton-transporting ATP synthase complex"/>
    <property type="evidence" value="ECO:0007669"/>
    <property type="project" value="UniProtKB-KW"/>
</dbReference>
<gene>
    <name evidence="14" type="primary">ATP8</name>
</gene>
<evidence type="ECO:0000256" key="8">
    <source>
        <dbReference type="ARBA" id="ARBA00023065"/>
    </source>
</evidence>
<evidence type="ECO:0000256" key="4">
    <source>
        <dbReference type="ARBA" id="ARBA00022547"/>
    </source>
</evidence>
<sequence length="54" mass="6492">MPQLNPSPWFLILMSSWVIFLIFLPLKVPSYHYPNEPSLHLNEGLNKPWLWLWS</sequence>
<keyword evidence="3 12" id="KW-0813">Transport</keyword>
<keyword evidence="10 13" id="KW-0472">Membrane</keyword>
<comment type="similarity">
    <text evidence="2 12">Belongs to the ATPase protein 8 family.</text>
</comment>
<evidence type="ECO:0000256" key="7">
    <source>
        <dbReference type="ARBA" id="ARBA00022989"/>
    </source>
</evidence>
<dbReference type="GO" id="GO:0031966">
    <property type="term" value="C:mitochondrial membrane"/>
    <property type="evidence" value="ECO:0007669"/>
    <property type="project" value="UniProtKB-SubCell"/>
</dbReference>
<evidence type="ECO:0000256" key="9">
    <source>
        <dbReference type="ARBA" id="ARBA00023128"/>
    </source>
</evidence>
<geneLocation type="mitochondrion" evidence="14"/>
<evidence type="ECO:0000256" key="12">
    <source>
        <dbReference type="RuleBase" id="RU003661"/>
    </source>
</evidence>
<dbReference type="PANTHER" id="PTHR39937">
    <property type="entry name" value="ATP SYNTHASE PROTEIN 8"/>
    <property type="match status" value="1"/>
</dbReference>
<evidence type="ECO:0000256" key="1">
    <source>
        <dbReference type="ARBA" id="ARBA00004304"/>
    </source>
</evidence>
<dbReference type="InterPro" id="IPR001421">
    <property type="entry name" value="ATP8_metazoa"/>
</dbReference>
<keyword evidence="8 12" id="KW-0406">Ion transport</keyword>
<dbReference type="GeneID" id="35200437"/>
<keyword evidence="9 12" id="KW-0496">Mitochondrion</keyword>
<dbReference type="InterPro" id="IPR050635">
    <property type="entry name" value="ATPase_protein_8"/>
</dbReference>
<dbReference type="Pfam" id="PF00895">
    <property type="entry name" value="ATP-synt_8"/>
    <property type="match status" value="1"/>
</dbReference>
<dbReference type="GO" id="GO:0015078">
    <property type="term" value="F:proton transmembrane transporter activity"/>
    <property type="evidence" value="ECO:0007669"/>
    <property type="project" value="InterPro"/>
</dbReference>
<dbReference type="CTD" id="4509"/>
<comment type="subcellular location">
    <subcellularLocation>
        <location evidence="1 12">Mitochondrion membrane</location>
        <topology evidence="1 12">Single-pass membrane protein</topology>
    </subcellularLocation>
</comment>
<evidence type="ECO:0000256" key="10">
    <source>
        <dbReference type="ARBA" id="ARBA00023136"/>
    </source>
</evidence>
<keyword evidence="4 12" id="KW-0138">CF(0)</keyword>
<dbReference type="AlphaFoldDB" id="A0A343RF62"/>
<evidence type="ECO:0000256" key="2">
    <source>
        <dbReference type="ARBA" id="ARBA00008892"/>
    </source>
</evidence>
<evidence type="ECO:0000256" key="11">
    <source>
        <dbReference type="ARBA" id="ARBA00023310"/>
    </source>
</evidence>
<evidence type="ECO:0000313" key="14">
    <source>
        <dbReference type="EMBL" id="ATY40979.1"/>
    </source>
</evidence>
<reference evidence="14" key="1">
    <citation type="journal article" date="2017" name="Mitochondrial DNA Part B Resour">
        <title>Complete mitochondrial genome sequence of the high-altitude Brazilian tree frog Bokermannohyla alvarengai (Anura, Hylidae).</title>
        <authorList>
            <person name="Lima N.G.S."/>
            <person name="Carmo A.O."/>
            <person name="Martins A.P.V."/>
            <person name="Souza R.C.C."/>
            <person name="Kalapothakis E."/>
            <person name="Eterovick P.C."/>
        </authorList>
    </citation>
    <scope>NUCLEOTIDE SEQUENCE</scope>
</reference>
<evidence type="ECO:0000256" key="3">
    <source>
        <dbReference type="ARBA" id="ARBA00022448"/>
    </source>
</evidence>